<dbReference type="InterPro" id="IPR008565">
    <property type="entry name" value="TtsA-like_GH18_dom"/>
</dbReference>
<dbReference type="Gene3D" id="1.20.141.10">
    <property type="entry name" value="Chitosanase, subunit A, domain 1"/>
    <property type="match status" value="1"/>
</dbReference>
<proteinExistence type="predicted"/>
<comment type="caution">
    <text evidence="3">The sequence shown here is derived from an EMBL/GenBank/DDBJ whole genome shotgun (WGS) entry which is preliminary data.</text>
</comment>
<reference evidence="4" key="1">
    <citation type="journal article" date="2019" name="Int. J. Syst. Evol. Microbiol.">
        <title>The Global Catalogue of Microorganisms (GCM) 10K type strain sequencing project: providing services to taxonomists for standard genome sequencing and annotation.</title>
        <authorList>
            <consortium name="The Broad Institute Genomics Platform"/>
            <consortium name="The Broad Institute Genome Sequencing Center for Infectious Disease"/>
            <person name="Wu L."/>
            <person name="Ma J."/>
        </authorList>
    </citation>
    <scope>NUCLEOTIDE SEQUENCE [LARGE SCALE GENOMIC DNA]</scope>
    <source>
        <strain evidence="4">JCM 17304</strain>
    </source>
</reference>
<evidence type="ECO:0000313" key="4">
    <source>
        <dbReference type="Proteomes" id="UP001500392"/>
    </source>
</evidence>
<evidence type="ECO:0000259" key="1">
    <source>
        <dbReference type="Pfam" id="PF05838"/>
    </source>
</evidence>
<dbReference type="CDD" id="cd13926">
    <property type="entry name" value="N-acetylmuramidase_GH108"/>
    <property type="match status" value="1"/>
</dbReference>
<dbReference type="EMBL" id="BAABDM010000001">
    <property type="protein sequence ID" value="GAA4087458.1"/>
    <property type="molecule type" value="Genomic_DNA"/>
</dbReference>
<keyword evidence="4" id="KW-1185">Reference proteome</keyword>
<keyword evidence="3" id="KW-0378">Hydrolase</keyword>
<feature type="domain" description="Peptidoglycan binding" evidence="2">
    <location>
        <begin position="95"/>
        <end position="155"/>
    </location>
</feature>
<feature type="domain" description="TtsA-like Glycoside hydrolase family 108" evidence="1">
    <location>
        <begin position="16"/>
        <end position="91"/>
    </location>
</feature>
<accession>A0ABP7WF80</accession>
<evidence type="ECO:0000259" key="2">
    <source>
        <dbReference type="Pfam" id="PF09374"/>
    </source>
</evidence>
<sequence length="175" mass="19526">MCGINAMNNFNTAFEFSMEKEGYESNDPDDAGGHTRFGISKKYHPKMWENGPPSWEQAREFYRAEFWNRCRCPELPSGVDIAVFDAAIPSGTDDAARWLQAALKVKVDGVIGSKTLLAASKVRPEPIIRAITISRQQHYATLKMYKKYGDGWFGRALDCYSLAMATVEGGANVCK</sequence>
<protein>
    <submittedName>
        <fullName evidence="3">Glycosyl hydrolase 108 family protein</fullName>
    </submittedName>
</protein>
<dbReference type="Pfam" id="PF05838">
    <property type="entry name" value="Glyco_hydro_108"/>
    <property type="match status" value="1"/>
</dbReference>
<gene>
    <name evidence="3" type="ORF">GCM10022414_07770</name>
</gene>
<evidence type="ECO:0000313" key="3">
    <source>
        <dbReference type="EMBL" id="GAA4087458.1"/>
    </source>
</evidence>
<dbReference type="Pfam" id="PF09374">
    <property type="entry name" value="PG_binding_3"/>
    <property type="match status" value="1"/>
</dbReference>
<dbReference type="Proteomes" id="UP001500392">
    <property type="component" value="Unassembled WGS sequence"/>
</dbReference>
<dbReference type="SUPFAM" id="SSF53955">
    <property type="entry name" value="Lysozyme-like"/>
    <property type="match status" value="1"/>
</dbReference>
<dbReference type="GO" id="GO:0016787">
    <property type="term" value="F:hydrolase activity"/>
    <property type="evidence" value="ECO:0007669"/>
    <property type="project" value="UniProtKB-KW"/>
</dbReference>
<dbReference type="InterPro" id="IPR023346">
    <property type="entry name" value="Lysozyme-like_dom_sf"/>
</dbReference>
<dbReference type="InterPro" id="IPR018537">
    <property type="entry name" value="Peptidoglycan-bd_3"/>
</dbReference>
<name>A0ABP7WF80_9GAMM</name>
<organism evidence="3 4">
    <name type="scientific">Zhongshania borealis</name>
    <dbReference type="NCBI Taxonomy" id="889488"/>
    <lineage>
        <taxon>Bacteria</taxon>
        <taxon>Pseudomonadati</taxon>
        <taxon>Pseudomonadota</taxon>
        <taxon>Gammaproteobacteria</taxon>
        <taxon>Cellvibrionales</taxon>
        <taxon>Spongiibacteraceae</taxon>
        <taxon>Zhongshania</taxon>
    </lineage>
</organism>